<keyword evidence="8" id="KW-1185">Reference proteome</keyword>
<dbReference type="GO" id="GO:0005886">
    <property type="term" value="C:plasma membrane"/>
    <property type="evidence" value="ECO:0007669"/>
    <property type="project" value="UniProtKB-SubCell"/>
</dbReference>
<evidence type="ECO:0000313" key="7">
    <source>
        <dbReference type="EMBL" id="QPK79027.1"/>
    </source>
</evidence>
<evidence type="ECO:0000256" key="2">
    <source>
        <dbReference type="ARBA" id="ARBA00022475"/>
    </source>
</evidence>
<comment type="subcellular location">
    <subcellularLocation>
        <location evidence="1">Cell membrane</location>
        <topology evidence="1">Multi-pass membrane protein</topology>
    </subcellularLocation>
</comment>
<feature type="transmembrane region" description="Helical" evidence="6">
    <location>
        <begin position="387"/>
        <end position="408"/>
    </location>
</feature>
<feature type="transmembrane region" description="Helical" evidence="6">
    <location>
        <begin position="359"/>
        <end position="381"/>
    </location>
</feature>
<keyword evidence="3 6" id="KW-0812">Transmembrane</keyword>
<feature type="transmembrane region" description="Helical" evidence="6">
    <location>
        <begin position="86"/>
        <end position="110"/>
    </location>
</feature>
<dbReference type="AlphaFoldDB" id="A0A7T0KEB5"/>
<evidence type="ECO:0000256" key="5">
    <source>
        <dbReference type="ARBA" id="ARBA00023136"/>
    </source>
</evidence>
<feature type="transmembrane region" description="Helical" evidence="6">
    <location>
        <begin position="26"/>
        <end position="50"/>
    </location>
</feature>
<evidence type="ECO:0000313" key="8">
    <source>
        <dbReference type="Proteomes" id="UP000594681"/>
    </source>
</evidence>
<feature type="transmembrane region" description="Helical" evidence="6">
    <location>
        <begin position="322"/>
        <end position="347"/>
    </location>
</feature>
<keyword evidence="2" id="KW-1003">Cell membrane</keyword>
<evidence type="ECO:0000256" key="1">
    <source>
        <dbReference type="ARBA" id="ARBA00004651"/>
    </source>
</evidence>
<evidence type="ECO:0000256" key="4">
    <source>
        <dbReference type="ARBA" id="ARBA00022989"/>
    </source>
</evidence>
<name>A0A7T0KEB5_9CORY</name>
<keyword evidence="4 6" id="KW-1133">Transmembrane helix</keyword>
<sequence>MHQHKDSPVKFWSVVRKEHPDYIRWFVADTASALGASLISIPVALASFHITGNLSQAGLVGAATSFGTVIMTIPAGMIIDRFNKKILLFAYGLAQFAIWASFSVLLYGGIFSFPLLLAFGLSAGMITGTFGGLTNAILRFVVSEKLLVAAQGRNQTRDSIIWMAGLPLGGFLYGLAPIIPFIIQAISGFGPMWAAKAIRTNLHERGNTSSFSLRVFWEDAKYSLLWIWKYPILRAIFGVDLFANFANFFFIGAVDLWLAYLGVDGWIIGFVSSTFTIGMIIGGVLQDKLMQFFPGRKIIWVTMLWELGCYVFLVAFSQWWQLIAFATLLISIPSIAWMSYSGGYLALSAPPEKIGKCSAGARLVMGLMPVLASAGAGVLLSAVGFRLSMVLCAVCVVIGFLISVSPVLRGLPTAGNFDQLPVYE</sequence>
<dbReference type="PANTHER" id="PTHR23513:SF6">
    <property type="entry name" value="MAJOR FACILITATOR SUPERFAMILY ASSOCIATED DOMAIN-CONTAINING PROTEIN"/>
    <property type="match status" value="1"/>
</dbReference>
<feature type="transmembrane region" description="Helical" evidence="6">
    <location>
        <begin position="159"/>
        <end position="183"/>
    </location>
</feature>
<feature type="transmembrane region" description="Helical" evidence="6">
    <location>
        <begin position="116"/>
        <end position="138"/>
    </location>
</feature>
<dbReference type="InterPro" id="IPR036259">
    <property type="entry name" value="MFS_trans_sf"/>
</dbReference>
<feature type="transmembrane region" description="Helical" evidence="6">
    <location>
        <begin position="235"/>
        <end position="260"/>
    </location>
</feature>
<proteinExistence type="predicted"/>
<protein>
    <submittedName>
        <fullName evidence="7">MFS transporter</fullName>
    </submittedName>
</protein>
<dbReference type="KEGG" id="cliz:G7Y31_11095"/>
<organism evidence="7 8">
    <name type="scientific">Corynebacterium lizhenjunii</name>
    <dbReference type="NCBI Taxonomy" id="2709394"/>
    <lineage>
        <taxon>Bacteria</taxon>
        <taxon>Bacillati</taxon>
        <taxon>Actinomycetota</taxon>
        <taxon>Actinomycetes</taxon>
        <taxon>Mycobacteriales</taxon>
        <taxon>Corynebacteriaceae</taxon>
        <taxon>Corynebacterium</taxon>
    </lineage>
</organism>
<dbReference type="SUPFAM" id="SSF103473">
    <property type="entry name" value="MFS general substrate transporter"/>
    <property type="match status" value="1"/>
</dbReference>
<dbReference type="Proteomes" id="UP000594681">
    <property type="component" value="Chromosome"/>
</dbReference>
<feature type="transmembrane region" description="Helical" evidence="6">
    <location>
        <begin position="266"/>
        <end position="286"/>
    </location>
</feature>
<feature type="transmembrane region" description="Helical" evidence="6">
    <location>
        <begin position="56"/>
        <end position="79"/>
    </location>
</feature>
<feature type="transmembrane region" description="Helical" evidence="6">
    <location>
        <begin position="298"/>
        <end position="316"/>
    </location>
</feature>
<reference evidence="7 8" key="1">
    <citation type="submission" date="2020-11" db="EMBL/GenBank/DDBJ databases">
        <title>Corynebacterium sp. ZJ-599.</title>
        <authorList>
            <person name="Zhou J."/>
        </authorList>
    </citation>
    <scope>NUCLEOTIDE SEQUENCE [LARGE SCALE GENOMIC DNA]</scope>
    <source>
        <strain evidence="7 8">ZJ-599</strain>
    </source>
</reference>
<dbReference type="PANTHER" id="PTHR23513">
    <property type="entry name" value="INTEGRAL MEMBRANE EFFLUX PROTEIN-RELATED"/>
    <property type="match status" value="1"/>
</dbReference>
<gene>
    <name evidence="7" type="ORF">G7Y31_11095</name>
</gene>
<evidence type="ECO:0000256" key="3">
    <source>
        <dbReference type="ARBA" id="ARBA00022692"/>
    </source>
</evidence>
<accession>A0A7T0KEB5</accession>
<dbReference type="CDD" id="cd06173">
    <property type="entry name" value="MFS_MefA_like"/>
    <property type="match status" value="1"/>
</dbReference>
<keyword evidence="5 6" id="KW-0472">Membrane</keyword>
<dbReference type="RefSeq" id="WP_165010998.1">
    <property type="nucleotide sequence ID" value="NZ_CP064954.1"/>
</dbReference>
<dbReference type="EMBL" id="CP064954">
    <property type="protein sequence ID" value="QPK79027.1"/>
    <property type="molecule type" value="Genomic_DNA"/>
</dbReference>
<dbReference type="Gene3D" id="1.20.1250.20">
    <property type="entry name" value="MFS general substrate transporter like domains"/>
    <property type="match status" value="1"/>
</dbReference>
<evidence type="ECO:0000256" key="6">
    <source>
        <dbReference type="SAM" id="Phobius"/>
    </source>
</evidence>